<proteinExistence type="inferred from homology"/>
<evidence type="ECO:0000256" key="5">
    <source>
        <dbReference type="ARBA" id="ARBA00022989"/>
    </source>
</evidence>
<dbReference type="AlphaFoldDB" id="J2A471"/>
<evidence type="ECO:0000313" key="8">
    <source>
        <dbReference type="EMBL" id="EJJ09046.1"/>
    </source>
</evidence>
<evidence type="ECO:0000256" key="1">
    <source>
        <dbReference type="ARBA" id="ARBA00004651"/>
    </source>
</evidence>
<feature type="transmembrane region" description="Helical" evidence="7">
    <location>
        <begin position="20"/>
        <end position="43"/>
    </location>
</feature>
<evidence type="ECO:0000256" key="3">
    <source>
        <dbReference type="ARBA" id="ARBA00022475"/>
    </source>
</evidence>
<protein>
    <recommendedName>
        <fullName evidence="7">UPF0056 membrane protein</fullName>
    </recommendedName>
</protein>
<dbReference type="HOGENOM" id="CLU_079909_2_1_11"/>
<dbReference type="InterPro" id="IPR002771">
    <property type="entry name" value="Multi_antbiot-R_MarC"/>
</dbReference>
<keyword evidence="5 7" id="KW-1133">Transmembrane helix</keyword>
<feature type="transmembrane region" description="Helical" evidence="7">
    <location>
        <begin position="163"/>
        <end position="184"/>
    </location>
</feature>
<comment type="subcellular location">
    <subcellularLocation>
        <location evidence="1 7">Cell membrane</location>
        <topology evidence="1 7">Multi-pass membrane protein</topology>
    </subcellularLocation>
</comment>
<evidence type="ECO:0000256" key="7">
    <source>
        <dbReference type="RuleBase" id="RU362048"/>
    </source>
</evidence>
<dbReference type="GO" id="GO:0005886">
    <property type="term" value="C:plasma membrane"/>
    <property type="evidence" value="ECO:0007669"/>
    <property type="project" value="UniProtKB-SubCell"/>
</dbReference>
<dbReference type="Pfam" id="PF01914">
    <property type="entry name" value="MarC"/>
    <property type="match status" value="1"/>
</dbReference>
<feature type="transmembrane region" description="Helical" evidence="7">
    <location>
        <begin position="55"/>
        <end position="74"/>
    </location>
</feature>
<feature type="transmembrane region" description="Helical" evidence="7">
    <location>
        <begin position="135"/>
        <end position="157"/>
    </location>
</feature>
<organism evidence="8">
    <name type="scientific">Streptomyces auratus AGR0001</name>
    <dbReference type="NCBI Taxonomy" id="1160718"/>
    <lineage>
        <taxon>Bacteria</taxon>
        <taxon>Bacillati</taxon>
        <taxon>Actinomycetota</taxon>
        <taxon>Actinomycetes</taxon>
        <taxon>Kitasatosporales</taxon>
        <taxon>Streptomycetaceae</taxon>
        <taxon>Streptomyces</taxon>
    </lineage>
</organism>
<dbReference type="PANTHER" id="PTHR33508">
    <property type="entry name" value="UPF0056 MEMBRANE PROTEIN YHCE"/>
    <property type="match status" value="1"/>
</dbReference>
<comment type="caution">
    <text evidence="8">The sequence shown here is derived from an EMBL/GenBank/DDBJ whole genome shotgun (WGS) entry which is preliminary data.</text>
</comment>
<feature type="transmembrane region" description="Helical" evidence="7">
    <location>
        <begin position="80"/>
        <end position="101"/>
    </location>
</feature>
<gene>
    <name evidence="8" type="ORF">SU9_00300</name>
</gene>
<evidence type="ECO:0000256" key="2">
    <source>
        <dbReference type="ARBA" id="ARBA00009784"/>
    </source>
</evidence>
<dbReference type="PATRIC" id="fig|1160718.3.peg.61"/>
<evidence type="ECO:0000256" key="4">
    <source>
        <dbReference type="ARBA" id="ARBA00022692"/>
    </source>
</evidence>
<dbReference type="PANTHER" id="PTHR33508:SF1">
    <property type="entry name" value="UPF0056 MEMBRANE PROTEIN YHCE"/>
    <property type="match status" value="1"/>
</dbReference>
<keyword evidence="6 7" id="KW-0472">Membrane</keyword>
<dbReference type="STRING" id="1160718.SU9_00300"/>
<evidence type="ECO:0000256" key="6">
    <source>
        <dbReference type="ARBA" id="ARBA00023136"/>
    </source>
</evidence>
<keyword evidence="3" id="KW-1003">Cell membrane</keyword>
<accession>J2A471</accession>
<dbReference type="EMBL" id="AJGV01000003">
    <property type="protein sequence ID" value="EJJ09046.1"/>
    <property type="molecule type" value="Genomic_DNA"/>
</dbReference>
<feature type="transmembrane region" description="Helical" evidence="7">
    <location>
        <begin position="196"/>
        <end position="217"/>
    </location>
</feature>
<name>J2A471_9ACTN</name>
<keyword evidence="4 7" id="KW-0812">Transmembrane</keyword>
<reference evidence="8" key="1">
    <citation type="journal article" date="2012" name="J. Bacteriol.">
        <title>Genome Sequence of Streptomyces auratus Strain AGR0001, a Phoslactomycin-Producing Actinomycete.</title>
        <authorList>
            <person name="Han X."/>
            <person name="Li M."/>
            <person name="Ding Z."/>
            <person name="Zhao J."/>
            <person name="Ji K."/>
            <person name="Wen M."/>
            <person name="Lu T."/>
        </authorList>
    </citation>
    <scope>NUCLEOTIDE SEQUENCE [LARGE SCALE GENOMIC DNA]</scope>
    <source>
        <strain evidence="8">AGR0001</strain>
    </source>
</reference>
<comment type="similarity">
    <text evidence="2 7">Belongs to the UPF0056 (MarC) family.</text>
</comment>
<sequence length="224" mass="23155">MRTVTAVPYPAGDVMSTVELTVQATISLVLLVDPFMRGIFFRLLTENEPERRREYVGRIMATIGVTLGVAALVGKELLDLVGINLGAFGFAGGLVLGLMGFEMLLGGEPSRAQGGASAHEVPEPKSAEDSIVVPYAIPFMAGPGAITAVITIASAGSGWSGPIAALIAVGITVALIPVGHLFLANRVNLSPQCAALMTRFGGLFVATIGIQLMLGGIKTYFGIG</sequence>
<dbReference type="eggNOG" id="COG2095">
    <property type="taxonomic scope" value="Bacteria"/>
</dbReference>